<evidence type="ECO:0000256" key="2">
    <source>
        <dbReference type="ARBA" id="ARBA00022692"/>
    </source>
</evidence>
<evidence type="ECO:0000313" key="12">
    <source>
        <dbReference type="Proteomes" id="UP001152759"/>
    </source>
</evidence>
<keyword evidence="5 10" id="KW-0472">Membrane</keyword>
<comment type="subcellular location">
    <subcellularLocation>
        <location evidence="1">Membrane</location>
        <topology evidence="1">Multi-pass membrane protein</topology>
    </subcellularLocation>
</comment>
<proteinExistence type="predicted"/>
<evidence type="ECO:0000256" key="6">
    <source>
        <dbReference type="ARBA" id="ARBA00023157"/>
    </source>
</evidence>
<dbReference type="PANTHER" id="PTHR24248:SF199">
    <property type="entry name" value="IP13425P-RELATED"/>
    <property type="match status" value="1"/>
</dbReference>
<keyword evidence="2 10" id="KW-0812">Transmembrane</keyword>
<name>A0A9P0AK09_BEMTA</name>
<keyword evidence="6" id="KW-1015">Disulfide bond</keyword>
<keyword evidence="12" id="KW-1185">Reference proteome</keyword>
<dbReference type="AlphaFoldDB" id="A0A9P0AK09"/>
<evidence type="ECO:0000256" key="9">
    <source>
        <dbReference type="SAM" id="MobiDB-lite"/>
    </source>
</evidence>
<keyword evidence="7" id="KW-0675">Receptor</keyword>
<keyword evidence="4" id="KW-0297">G-protein coupled receptor</keyword>
<evidence type="ECO:0000256" key="7">
    <source>
        <dbReference type="ARBA" id="ARBA00023170"/>
    </source>
</evidence>
<dbReference type="GO" id="GO:0043410">
    <property type="term" value="P:positive regulation of MAPK cascade"/>
    <property type="evidence" value="ECO:0007669"/>
    <property type="project" value="TreeGrafter"/>
</dbReference>
<protein>
    <submittedName>
        <fullName evidence="11">Uncharacterized protein</fullName>
    </submittedName>
</protein>
<dbReference type="SUPFAM" id="SSF81321">
    <property type="entry name" value="Family A G protein-coupled receptor-like"/>
    <property type="match status" value="1"/>
</dbReference>
<dbReference type="Pfam" id="PF00001">
    <property type="entry name" value="7tm_1"/>
    <property type="match status" value="1"/>
</dbReference>
<evidence type="ECO:0000256" key="4">
    <source>
        <dbReference type="ARBA" id="ARBA00023040"/>
    </source>
</evidence>
<dbReference type="GO" id="GO:0071880">
    <property type="term" value="P:adenylate cyclase-activating adrenergic receptor signaling pathway"/>
    <property type="evidence" value="ECO:0007669"/>
    <property type="project" value="TreeGrafter"/>
</dbReference>
<dbReference type="InterPro" id="IPR000276">
    <property type="entry name" value="GPCR_Rhodpsn"/>
</dbReference>
<dbReference type="PANTHER" id="PTHR24248">
    <property type="entry name" value="ADRENERGIC RECEPTOR-RELATED G-PROTEIN COUPLED RECEPTOR"/>
    <property type="match status" value="1"/>
</dbReference>
<sequence length="199" mass="21443">MQSCFERLNATCPAQIPTHDRPATENSLPTSCRNQFLENSTRVSSFKRESKTAQTLSVVVGGFIACWLPFFIVYLINPFLPKGSIPPVLMACLTWLGELDKLGDQPVHLRLLQPGLPAGLLAADAAALHGQEPAEQDVPEPGDAAERLPPLLGRGDAVPPRLMTLGLGPEHPLGQPALQPPARSRTRTHPQREPSIASG</sequence>
<feature type="region of interest" description="Disordered" evidence="9">
    <location>
        <begin position="129"/>
        <end position="199"/>
    </location>
</feature>
<evidence type="ECO:0000256" key="5">
    <source>
        <dbReference type="ARBA" id="ARBA00023136"/>
    </source>
</evidence>
<evidence type="ECO:0000256" key="1">
    <source>
        <dbReference type="ARBA" id="ARBA00004141"/>
    </source>
</evidence>
<feature type="transmembrane region" description="Helical" evidence="10">
    <location>
        <begin position="56"/>
        <end position="76"/>
    </location>
</feature>
<accession>A0A9P0AK09</accession>
<gene>
    <name evidence="11" type="ORF">BEMITA_LOCUS12970</name>
</gene>
<evidence type="ECO:0000256" key="3">
    <source>
        <dbReference type="ARBA" id="ARBA00022989"/>
    </source>
</evidence>
<evidence type="ECO:0000313" key="11">
    <source>
        <dbReference type="EMBL" id="CAH0394703.1"/>
    </source>
</evidence>
<evidence type="ECO:0000256" key="8">
    <source>
        <dbReference type="ARBA" id="ARBA00023224"/>
    </source>
</evidence>
<dbReference type="GO" id="GO:0005886">
    <property type="term" value="C:plasma membrane"/>
    <property type="evidence" value="ECO:0007669"/>
    <property type="project" value="TreeGrafter"/>
</dbReference>
<dbReference type="GO" id="GO:0008227">
    <property type="term" value="F:G protein-coupled amine receptor activity"/>
    <property type="evidence" value="ECO:0007669"/>
    <property type="project" value="UniProtKB-ARBA"/>
</dbReference>
<evidence type="ECO:0000256" key="10">
    <source>
        <dbReference type="SAM" id="Phobius"/>
    </source>
</evidence>
<dbReference type="Proteomes" id="UP001152759">
    <property type="component" value="Chromosome 8"/>
</dbReference>
<keyword evidence="3 10" id="KW-1133">Transmembrane helix</keyword>
<reference evidence="11" key="1">
    <citation type="submission" date="2021-12" db="EMBL/GenBank/DDBJ databases">
        <authorList>
            <person name="King R."/>
        </authorList>
    </citation>
    <scope>NUCLEOTIDE SEQUENCE</scope>
</reference>
<organism evidence="11 12">
    <name type="scientific">Bemisia tabaci</name>
    <name type="common">Sweetpotato whitefly</name>
    <name type="synonym">Aleurodes tabaci</name>
    <dbReference type="NCBI Taxonomy" id="7038"/>
    <lineage>
        <taxon>Eukaryota</taxon>
        <taxon>Metazoa</taxon>
        <taxon>Ecdysozoa</taxon>
        <taxon>Arthropoda</taxon>
        <taxon>Hexapoda</taxon>
        <taxon>Insecta</taxon>
        <taxon>Pterygota</taxon>
        <taxon>Neoptera</taxon>
        <taxon>Paraneoptera</taxon>
        <taxon>Hemiptera</taxon>
        <taxon>Sternorrhyncha</taxon>
        <taxon>Aleyrodoidea</taxon>
        <taxon>Aleyrodidae</taxon>
        <taxon>Aleyrodinae</taxon>
        <taxon>Bemisia</taxon>
    </lineage>
</organism>
<keyword evidence="8" id="KW-0807">Transducer</keyword>
<dbReference type="Gene3D" id="1.20.1070.10">
    <property type="entry name" value="Rhodopsin 7-helix transmembrane proteins"/>
    <property type="match status" value="1"/>
</dbReference>
<dbReference type="EMBL" id="OU963869">
    <property type="protein sequence ID" value="CAH0394703.1"/>
    <property type="molecule type" value="Genomic_DNA"/>
</dbReference>